<evidence type="ECO:0000256" key="5">
    <source>
        <dbReference type="ARBA" id="ARBA00023157"/>
    </source>
</evidence>
<evidence type="ECO:0000313" key="7">
    <source>
        <dbReference type="EMBL" id="GCC43316.1"/>
    </source>
</evidence>
<sequence length="97" mass="11041">MPRGVTEAEALAAYTKSFFGPGNWPAWIGVTDRHSEGVYVFQDGVRVSPGDQWYRHPQLGQPNGGSQENCVALSTDDGKWWDKDCGRRMYFICEYEY</sequence>
<evidence type="ECO:0000313" key="8">
    <source>
        <dbReference type="Proteomes" id="UP000287033"/>
    </source>
</evidence>
<accession>A0A401TL25</accession>
<name>A0A401TL25_CHIPU</name>
<gene>
    <name evidence="7" type="ORF">chiPu_0027485</name>
</gene>
<dbReference type="GO" id="GO:0005615">
    <property type="term" value="C:extracellular space"/>
    <property type="evidence" value="ECO:0007669"/>
    <property type="project" value="TreeGrafter"/>
</dbReference>
<dbReference type="InterPro" id="IPR051663">
    <property type="entry name" value="CLec_Tetranectin-domain"/>
</dbReference>
<dbReference type="PROSITE" id="PS50041">
    <property type="entry name" value="C_TYPE_LECTIN_2"/>
    <property type="match status" value="1"/>
</dbReference>
<dbReference type="PANTHER" id="PTHR22799:SF1">
    <property type="entry name" value="C-TYPE LECTIN DOMAIN FAMILY 11 MEMBER A"/>
    <property type="match status" value="1"/>
</dbReference>
<dbReference type="AlphaFoldDB" id="A0A401TL25"/>
<dbReference type="EMBL" id="BEZZ01105151">
    <property type="protein sequence ID" value="GCC43316.1"/>
    <property type="molecule type" value="Genomic_DNA"/>
</dbReference>
<dbReference type="STRING" id="137246.A0A401TL25"/>
<reference evidence="7 8" key="1">
    <citation type="journal article" date="2018" name="Nat. Ecol. Evol.">
        <title>Shark genomes provide insights into elasmobranch evolution and the origin of vertebrates.</title>
        <authorList>
            <person name="Hara Y"/>
            <person name="Yamaguchi K"/>
            <person name="Onimaru K"/>
            <person name="Kadota M"/>
            <person name="Koyanagi M"/>
            <person name="Keeley SD"/>
            <person name="Tatsumi K"/>
            <person name="Tanaka K"/>
            <person name="Motone F"/>
            <person name="Kageyama Y"/>
            <person name="Nozu R"/>
            <person name="Adachi N"/>
            <person name="Nishimura O"/>
            <person name="Nakagawa R"/>
            <person name="Tanegashima C"/>
            <person name="Kiyatake I"/>
            <person name="Matsumoto R"/>
            <person name="Murakumo K"/>
            <person name="Nishida K"/>
            <person name="Terakita A"/>
            <person name="Kuratani S"/>
            <person name="Sato K"/>
            <person name="Hyodo S Kuraku.S."/>
        </authorList>
    </citation>
    <scope>NUCLEOTIDE SEQUENCE [LARGE SCALE GENOMIC DNA]</scope>
</reference>
<proteinExistence type="predicted"/>
<evidence type="ECO:0000256" key="1">
    <source>
        <dbReference type="ARBA" id="ARBA00004613"/>
    </source>
</evidence>
<dbReference type="Gene3D" id="3.10.100.10">
    <property type="entry name" value="Mannose-Binding Protein A, subunit A"/>
    <property type="match status" value="1"/>
</dbReference>
<dbReference type="SUPFAM" id="SSF56436">
    <property type="entry name" value="C-type lectin-like"/>
    <property type="match status" value="1"/>
</dbReference>
<evidence type="ECO:0000256" key="2">
    <source>
        <dbReference type="ARBA" id="ARBA00022525"/>
    </source>
</evidence>
<dbReference type="InterPro" id="IPR016187">
    <property type="entry name" value="CTDL_fold"/>
</dbReference>
<protein>
    <recommendedName>
        <fullName evidence="6">C-type lectin domain-containing protein</fullName>
    </recommendedName>
</protein>
<dbReference type="InterPro" id="IPR018378">
    <property type="entry name" value="C-type_lectin_CS"/>
</dbReference>
<dbReference type="InterPro" id="IPR016186">
    <property type="entry name" value="C-type_lectin-like/link_sf"/>
</dbReference>
<dbReference type="GO" id="GO:0001503">
    <property type="term" value="P:ossification"/>
    <property type="evidence" value="ECO:0007669"/>
    <property type="project" value="TreeGrafter"/>
</dbReference>
<evidence type="ECO:0000256" key="3">
    <source>
        <dbReference type="ARBA" id="ARBA00022729"/>
    </source>
</evidence>
<organism evidence="7 8">
    <name type="scientific">Chiloscyllium punctatum</name>
    <name type="common">Brownbanded bambooshark</name>
    <name type="synonym">Hemiscyllium punctatum</name>
    <dbReference type="NCBI Taxonomy" id="137246"/>
    <lineage>
        <taxon>Eukaryota</taxon>
        <taxon>Metazoa</taxon>
        <taxon>Chordata</taxon>
        <taxon>Craniata</taxon>
        <taxon>Vertebrata</taxon>
        <taxon>Chondrichthyes</taxon>
        <taxon>Elasmobranchii</taxon>
        <taxon>Galeomorphii</taxon>
        <taxon>Galeoidea</taxon>
        <taxon>Orectolobiformes</taxon>
        <taxon>Hemiscylliidae</taxon>
        <taxon>Chiloscyllium</taxon>
    </lineage>
</organism>
<keyword evidence="8" id="KW-1185">Reference proteome</keyword>
<dbReference type="InterPro" id="IPR001304">
    <property type="entry name" value="C-type_lectin-like"/>
</dbReference>
<dbReference type="Pfam" id="PF00059">
    <property type="entry name" value="Lectin_C"/>
    <property type="match status" value="1"/>
</dbReference>
<dbReference type="GO" id="GO:0008083">
    <property type="term" value="F:growth factor activity"/>
    <property type="evidence" value="ECO:0007669"/>
    <property type="project" value="TreeGrafter"/>
</dbReference>
<dbReference type="GO" id="GO:0030246">
    <property type="term" value="F:carbohydrate binding"/>
    <property type="evidence" value="ECO:0007669"/>
    <property type="project" value="UniProtKB-KW"/>
</dbReference>
<evidence type="ECO:0000259" key="6">
    <source>
        <dbReference type="PROSITE" id="PS50041"/>
    </source>
</evidence>
<feature type="domain" description="C-type lectin" evidence="6">
    <location>
        <begin position="7"/>
        <end position="94"/>
    </location>
</feature>
<comment type="caution">
    <text evidence="7">The sequence shown here is derived from an EMBL/GenBank/DDBJ whole genome shotgun (WGS) entry which is preliminary data.</text>
</comment>
<keyword evidence="5" id="KW-1015">Disulfide bond</keyword>
<dbReference type="Proteomes" id="UP000287033">
    <property type="component" value="Unassembled WGS sequence"/>
</dbReference>
<keyword evidence="2" id="KW-0964">Secreted</keyword>
<keyword evidence="4" id="KW-0430">Lectin</keyword>
<evidence type="ECO:0000256" key="4">
    <source>
        <dbReference type="ARBA" id="ARBA00022734"/>
    </source>
</evidence>
<comment type="subcellular location">
    <subcellularLocation>
        <location evidence="1">Secreted</location>
    </subcellularLocation>
</comment>
<dbReference type="PROSITE" id="PS00615">
    <property type="entry name" value="C_TYPE_LECTIN_1"/>
    <property type="match status" value="1"/>
</dbReference>
<dbReference type="OrthoDB" id="441660at2759"/>
<dbReference type="PANTHER" id="PTHR22799">
    <property type="entry name" value="TETRANECTIN-RELATED"/>
    <property type="match status" value="1"/>
</dbReference>
<keyword evidence="3" id="KW-0732">Signal</keyword>